<evidence type="ECO:0000313" key="1">
    <source>
        <dbReference type="EMBL" id="AKQ08323.1"/>
    </source>
</evidence>
<sequence>MKTTIDSLEICQEENLLQSIIVGQKVEKETEKEVIKESQVESVYISSDIENVNMQDYASVMHSLIEKHMCISNNSDVIKKEDITSLLMDTNTKVMHYKKVSNNVYSQRCILQFIRSGNVNADNEINGYFINALLERLLKRIYYTERNKVYHSHIRNNKQINNKMLDCRIVKKDYGEFVYWNIDVSIMNMYYPYNSYVRSMDIQNKLCNQYKHMSNTIIEYKEDNTFDIVNIEQIDIVQYSNIDNDSNMIVVTI</sequence>
<evidence type="ECO:0000313" key="2">
    <source>
        <dbReference type="Proteomes" id="UP000223102"/>
    </source>
</evidence>
<keyword evidence="2" id="KW-1185">Reference proteome</keyword>
<dbReference type="Proteomes" id="UP000223102">
    <property type="component" value="Segment"/>
</dbReference>
<protein>
    <submittedName>
        <fullName evidence="1">Uncharacterized protein</fullName>
    </submittedName>
</protein>
<proteinExistence type="predicted"/>
<accession>A0A218KBQ4</accession>
<gene>
    <name evidence="1" type="ORF">PBC2_008</name>
</gene>
<reference evidence="1 2" key="1">
    <citation type="submission" date="2015-06" db="EMBL/GenBank/DDBJ databases">
        <title>Complete genome sequence of Bacillus cereus phage PBC2.</title>
        <authorList>
            <person name="Kong M."/>
            <person name="Ryu S."/>
        </authorList>
    </citation>
    <scope>NUCLEOTIDE SEQUENCE [LARGE SCALE GENOMIC DNA]</scope>
</reference>
<organism evidence="1 2">
    <name type="scientific">Bacillus phage PBC2</name>
    <dbReference type="NCBI Taxonomy" id="1675029"/>
    <lineage>
        <taxon>Viruses</taxon>
        <taxon>Duplodnaviria</taxon>
        <taxon>Heunggongvirae</taxon>
        <taxon>Uroviricota</taxon>
        <taxon>Caudoviricetes</taxon>
        <taxon>Andregratiavirinae</taxon>
        <taxon>Haetaevirus</taxon>
        <taxon>Haetaevirus PBC2</taxon>
    </lineage>
</organism>
<dbReference type="EMBL" id="KT070867">
    <property type="protein sequence ID" value="AKQ08323.1"/>
    <property type="molecule type" value="Genomic_DNA"/>
</dbReference>
<name>A0A218KBQ4_9CAUD</name>